<sequence>MEAADWPLVGREAARMAIVSALAEEPVHSVVIAGPAGVGRTRLAREAVEVATREGRPVRWAAGTAPAAVVPLGALAHLIPAVDVASDPLALLQRATAAIVGDGSVPAPVLAVDDVHLLDQLSITLLHQLAASGAVPMILTVRTGRGVKDPVAPLWKDGRATRFDLQPLGRADNDQLITQVLAGDLETRTAERLWQLTRGNPLFLREILEEGRRSGRLRQAGELWRWEGPISPSQRLVDIVLGHIGDLDTAEWRALEVLAMAQPLSVHHLVAFSSAEAVASLERRGVISGHVAGEPGELCTAHPMYAAVVRCRTSEAAIQLVQEQLTDVEDDPRTDPDHLLQRCVAMVHREVPERDPGLLTDGALCAMTVRDVALAERLARAAVEAGGGIAAYLPLVEATRWSGAPERSESLAVEAARLAATDVDIARLVTARVLNQFCALGRPQDAVDALREAGASVRSAEGRALLGATQSMLAVLSGERRAVRVAADALSATPPGHPGRPLAAAAAALSLAVAGQTERALAAAELGRAAVETSPVSEAFFTRAVLTLAEALALYLAGRLGELDRRTEAWLRQNLKAPEWAGDAIAATQRGWAALAGGGPGRSVRWLEEAFSRLESNDPAGLRSFCGSLLVTACALAGDVGRAREVSADLSRSPGRSLPVLVPISALAQASLAEAEGRIADAGTLLLEAAARAAERGQPGVQALLLYRAVHIDRADEVADQLRDLAAGLDSPLVEAFAAHAQAAKAREGRLLAESSRRLQEIGTTSFAAEAAAEAAAAYERAGVRRLAAEWTTKARVLTQECGLPEPQGLGSLPSTEMTSRETEVARLASHGLSNQEIAGRLYLSVRTVETHLSHVYTKLGITGRGGLAASFPARRPASS</sequence>
<evidence type="ECO:0000259" key="4">
    <source>
        <dbReference type="PROSITE" id="PS50043"/>
    </source>
</evidence>
<dbReference type="PRINTS" id="PR00038">
    <property type="entry name" value="HTHLUXR"/>
</dbReference>
<evidence type="ECO:0000256" key="1">
    <source>
        <dbReference type="ARBA" id="ARBA00023015"/>
    </source>
</evidence>
<dbReference type="SUPFAM" id="SSF46894">
    <property type="entry name" value="C-terminal effector domain of the bipartite response regulators"/>
    <property type="match status" value="1"/>
</dbReference>
<dbReference type="AlphaFoldDB" id="A0A238Z439"/>
<keyword evidence="1" id="KW-0805">Transcription regulation</keyword>
<keyword evidence="3" id="KW-0804">Transcription</keyword>
<dbReference type="EMBL" id="FZNO01000025">
    <property type="protein sequence ID" value="SNR78096.1"/>
    <property type="molecule type" value="Genomic_DNA"/>
</dbReference>
<dbReference type="InterPro" id="IPR027417">
    <property type="entry name" value="P-loop_NTPase"/>
</dbReference>
<dbReference type="OrthoDB" id="3197423at2"/>
<dbReference type="Gene3D" id="1.10.10.10">
    <property type="entry name" value="Winged helix-like DNA-binding domain superfamily/Winged helix DNA-binding domain"/>
    <property type="match status" value="1"/>
</dbReference>
<evidence type="ECO:0000313" key="5">
    <source>
        <dbReference type="EMBL" id="SNR78096.1"/>
    </source>
</evidence>
<evidence type="ECO:0000313" key="6">
    <source>
        <dbReference type="Proteomes" id="UP000198403"/>
    </source>
</evidence>
<keyword evidence="6" id="KW-1185">Reference proteome</keyword>
<feature type="domain" description="HTH luxR-type" evidence="4">
    <location>
        <begin position="806"/>
        <end position="876"/>
    </location>
</feature>
<dbReference type="GO" id="GO:0003677">
    <property type="term" value="F:DNA binding"/>
    <property type="evidence" value="ECO:0007669"/>
    <property type="project" value="UniProtKB-KW"/>
</dbReference>
<dbReference type="Proteomes" id="UP000198403">
    <property type="component" value="Unassembled WGS sequence"/>
</dbReference>
<dbReference type="InterPro" id="IPR000792">
    <property type="entry name" value="Tscrpt_reg_LuxR_C"/>
</dbReference>
<dbReference type="Pfam" id="PF00196">
    <property type="entry name" value="GerE"/>
    <property type="match status" value="1"/>
</dbReference>
<dbReference type="InterPro" id="IPR016032">
    <property type="entry name" value="Sig_transdc_resp-reg_C-effctor"/>
</dbReference>
<protein>
    <submittedName>
        <fullName evidence="5">Regulatory protein, luxR family</fullName>
    </submittedName>
</protein>
<dbReference type="CDD" id="cd06170">
    <property type="entry name" value="LuxR_C_like"/>
    <property type="match status" value="1"/>
</dbReference>
<dbReference type="PANTHER" id="PTHR44688">
    <property type="entry name" value="DNA-BINDING TRANSCRIPTIONAL ACTIVATOR DEVR_DOSR"/>
    <property type="match status" value="1"/>
</dbReference>
<organism evidence="5 6">
    <name type="scientific">Blastococcus mobilis</name>
    <dbReference type="NCBI Taxonomy" id="1938746"/>
    <lineage>
        <taxon>Bacteria</taxon>
        <taxon>Bacillati</taxon>
        <taxon>Actinomycetota</taxon>
        <taxon>Actinomycetes</taxon>
        <taxon>Geodermatophilales</taxon>
        <taxon>Geodermatophilaceae</taxon>
        <taxon>Blastococcus</taxon>
    </lineage>
</organism>
<dbReference type="InterPro" id="IPR036388">
    <property type="entry name" value="WH-like_DNA-bd_sf"/>
</dbReference>
<keyword evidence="2" id="KW-0238">DNA-binding</keyword>
<evidence type="ECO:0000256" key="3">
    <source>
        <dbReference type="ARBA" id="ARBA00023163"/>
    </source>
</evidence>
<gene>
    <name evidence="5" type="ORF">SAMN06272737_12519</name>
</gene>
<proteinExistence type="predicted"/>
<dbReference type="PROSITE" id="PS00622">
    <property type="entry name" value="HTH_LUXR_1"/>
    <property type="match status" value="1"/>
</dbReference>
<reference evidence="5 6" key="1">
    <citation type="submission" date="2017-06" db="EMBL/GenBank/DDBJ databases">
        <authorList>
            <person name="Kim H.J."/>
            <person name="Triplett B.A."/>
        </authorList>
    </citation>
    <scope>NUCLEOTIDE SEQUENCE [LARGE SCALE GENOMIC DNA]</scope>
    <source>
        <strain evidence="5 6">DSM 44272</strain>
    </source>
</reference>
<dbReference type="SMART" id="SM00421">
    <property type="entry name" value="HTH_LUXR"/>
    <property type="match status" value="1"/>
</dbReference>
<name>A0A238Z439_9ACTN</name>
<dbReference type="PROSITE" id="PS50043">
    <property type="entry name" value="HTH_LUXR_2"/>
    <property type="match status" value="1"/>
</dbReference>
<dbReference type="SUPFAM" id="SSF52540">
    <property type="entry name" value="P-loop containing nucleoside triphosphate hydrolases"/>
    <property type="match status" value="1"/>
</dbReference>
<accession>A0A238Z439</accession>
<dbReference type="GO" id="GO:0006355">
    <property type="term" value="P:regulation of DNA-templated transcription"/>
    <property type="evidence" value="ECO:0007669"/>
    <property type="project" value="InterPro"/>
</dbReference>
<dbReference type="PANTHER" id="PTHR44688:SF16">
    <property type="entry name" value="DNA-BINDING TRANSCRIPTIONAL ACTIVATOR DEVR_DOSR"/>
    <property type="match status" value="1"/>
</dbReference>
<dbReference type="RefSeq" id="WP_089338170.1">
    <property type="nucleotide sequence ID" value="NZ_FZNO01000025.1"/>
</dbReference>
<evidence type="ECO:0000256" key="2">
    <source>
        <dbReference type="ARBA" id="ARBA00023125"/>
    </source>
</evidence>